<dbReference type="PANTHER" id="PTHR32347:SF23">
    <property type="entry name" value="BLL5650 PROTEIN"/>
    <property type="match status" value="1"/>
</dbReference>
<keyword evidence="3 4" id="KW-0175">Coiled coil</keyword>
<dbReference type="Pfam" id="PF25881">
    <property type="entry name" value="HH_YBHG"/>
    <property type="match status" value="1"/>
</dbReference>
<comment type="subcellular location">
    <subcellularLocation>
        <location evidence="1">Cell envelope</location>
    </subcellularLocation>
</comment>
<feature type="chain" id="PRO_5039274411" evidence="6">
    <location>
        <begin position="25"/>
        <end position="327"/>
    </location>
</feature>
<evidence type="ECO:0000256" key="5">
    <source>
        <dbReference type="SAM" id="MobiDB-lite"/>
    </source>
</evidence>
<evidence type="ECO:0000259" key="8">
    <source>
        <dbReference type="Pfam" id="PF25954"/>
    </source>
</evidence>
<dbReference type="OrthoDB" id="9810430at2"/>
<dbReference type="Proteomes" id="UP000237798">
    <property type="component" value="Unassembled WGS sequence"/>
</dbReference>
<dbReference type="PROSITE" id="PS51257">
    <property type="entry name" value="PROKAR_LIPOPROTEIN"/>
    <property type="match status" value="1"/>
</dbReference>
<dbReference type="AlphaFoldDB" id="A0A2T0BSH9"/>
<evidence type="ECO:0000256" key="6">
    <source>
        <dbReference type="SAM" id="SignalP"/>
    </source>
</evidence>
<dbReference type="InterPro" id="IPR050465">
    <property type="entry name" value="UPF0194_transport"/>
</dbReference>
<evidence type="ECO:0000313" key="9">
    <source>
        <dbReference type="EMBL" id="PRR86858.1"/>
    </source>
</evidence>
<dbReference type="Pfam" id="PF25954">
    <property type="entry name" value="Beta-barrel_RND_2"/>
    <property type="match status" value="1"/>
</dbReference>
<feature type="domain" description="CusB-like beta-barrel" evidence="8">
    <location>
        <begin position="253"/>
        <end position="326"/>
    </location>
</feature>
<dbReference type="PANTHER" id="PTHR32347">
    <property type="entry name" value="EFFLUX SYSTEM COMPONENT YKNX-RELATED"/>
    <property type="match status" value="1"/>
</dbReference>
<dbReference type="Gene3D" id="2.40.30.170">
    <property type="match status" value="1"/>
</dbReference>
<dbReference type="GO" id="GO:0016020">
    <property type="term" value="C:membrane"/>
    <property type="evidence" value="ECO:0007669"/>
    <property type="project" value="InterPro"/>
</dbReference>
<evidence type="ECO:0000259" key="7">
    <source>
        <dbReference type="Pfam" id="PF25881"/>
    </source>
</evidence>
<organism evidence="9 10">
    <name type="scientific">Clostridium luticellarii</name>
    <dbReference type="NCBI Taxonomy" id="1691940"/>
    <lineage>
        <taxon>Bacteria</taxon>
        <taxon>Bacillati</taxon>
        <taxon>Bacillota</taxon>
        <taxon>Clostridia</taxon>
        <taxon>Eubacteriales</taxon>
        <taxon>Clostridiaceae</taxon>
        <taxon>Clostridium</taxon>
    </lineage>
</organism>
<dbReference type="InterPro" id="IPR006143">
    <property type="entry name" value="RND_pump_MFP"/>
</dbReference>
<dbReference type="GO" id="GO:0022857">
    <property type="term" value="F:transmembrane transporter activity"/>
    <property type="evidence" value="ECO:0007669"/>
    <property type="project" value="InterPro"/>
</dbReference>
<sequence>MKKLTLFCLIAVIFLSGCSSTSTSNTSNEKKIQQSSSTSSTQFLMGGKIATNEQADIASKISARVSEISVDLGSKVKEGDVIIKLDTTDLQGQVDQAKAAVDTANANLANAQNSTRPEQMAQAQASVDSASENYNTVKKNYDRVQALVAAGAETQQNLDSLNQQLSAAQAQYKTAQEQLELLKNGPTESSINVYKAQVNQSEAALKTAQTALSNAAITSPISGVVNMKKINVGDTVTPGTALLSIINSSNLYINAYAPFEIVAQLREGEEVVVRVSDLPDKEFRGKISVINSNLDSETRDTLVKVALVDSDSRLKPGMFAEIGLKKQ</sequence>
<dbReference type="EMBL" id="PVXP01000001">
    <property type="protein sequence ID" value="PRR86858.1"/>
    <property type="molecule type" value="Genomic_DNA"/>
</dbReference>
<gene>
    <name evidence="9" type="primary">emrK_1</name>
    <name evidence="9" type="ORF">CLLU_00240</name>
</gene>
<evidence type="ECO:0000256" key="4">
    <source>
        <dbReference type="SAM" id="Coils"/>
    </source>
</evidence>
<evidence type="ECO:0000256" key="2">
    <source>
        <dbReference type="ARBA" id="ARBA00009477"/>
    </source>
</evidence>
<name>A0A2T0BSH9_9CLOT</name>
<dbReference type="InterPro" id="IPR058792">
    <property type="entry name" value="Beta-barrel_RND_2"/>
</dbReference>
<comment type="caution">
    <text evidence="9">The sequence shown here is derived from an EMBL/GenBank/DDBJ whole genome shotgun (WGS) entry which is preliminary data.</text>
</comment>
<dbReference type="Gene3D" id="2.40.50.100">
    <property type="match status" value="1"/>
</dbReference>
<dbReference type="Gene3D" id="1.10.287.470">
    <property type="entry name" value="Helix hairpin bin"/>
    <property type="match status" value="2"/>
</dbReference>
<dbReference type="GO" id="GO:0030313">
    <property type="term" value="C:cell envelope"/>
    <property type="evidence" value="ECO:0007669"/>
    <property type="project" value="UniProtKB-SubCell"/>
</dbReference>
<proteinExistence type="inferred from homology"/>
<dbReference type="InterPro" id="IPR059052">
    <property type="entry name" value="HH_YbhG-like"/>
</dbReference>
<dbReference type="RefSeq" id="WP_106007559.1">
    <property type="nucleotide sequence ID" value="NZ_PVXP01000001.1"/>
</dbReference>
<feature type="signal peptide" evidence="6">
    <location>
        <begin position="1"/>
        <end position="24"/>
    </location>
</feature>
<feature type="coiled-coil region" evidence="4">
    <location>
        <begin position="94"/>
        <end position="211"/>
    </location>
</feature>
<dbReference type="FunFam" id="2.40.30.170:FF:000010">
    <property type="entry name" value="Efflux RND transporter periplasmic adaptor subunit"/>
    <property type="match status" value="1"/>
</dbReference>
<evidence type="ECO:0000256" key="1">
    <source>
        <dbReference type="ARBA" id="ARBA00004196"/>
    </source>
</evidence>
<dbReference type="NCBIfam" id="TIGR01730">
    <property type="entry name" value="RND_mfp"/>
    <property type="match status" value="1"/>
</dbReference>
<accession>A0A2T0BSH9</accession>
<evidence type="ECO:0000313" key="10">
    <source>
        <dbReference type="Proteomes" id="UP000237798"/>
    </source>
</evidence>
<comment type="similarity">
    <text evidence="2">Belongs to the membrane fusion protein (MFP) (TC 8.A.1) family.</text>
</comment>
<feature type="domain" description="YbhG-like alpha-helical hairpin" evidence="7">
    <location>
        <begin position="85"/>
        <end position="214"/>
    </location>
</feature>
<dbReference type="SUPFAM" id="SSF111369">
    <property type="entry name" value="HlyD-like secretion proteins"/>
    <property type="match status" value="2"/>
</dbReference>
<evidence type="ECO:0000256" key="3">
    <source>
        <dbReference type="ARBA" id="ARBA00023054"/>
    </source>
</evidence>
<protein>
    <submittedName>
        <fullName evidence="9">Putative multidrug resistance protein EmrK</fullName>
    </submittedName>
</protein>
<feature type="region of interest" description="Disordered" evidence="5">
    <location>
        <begin position="20"/>
        <end position="39"/>
    </location>
</feature>
<reference evidence="9 10" key="1">
    <citation type="submission" date="2018-03" db="EMBL/GenBank/DDBJ databases">
        <title>Genome sequence of Clostridium luticellarii DSM 29923.</title>
        <authorList>
            <person name="Poehlein A."/>
            <person name="Daniel R."/>
        </authorList>
    </citation>
    <scope>NUCLEOTIDE SEQUENCE [LARGE SCALE GENOMIC DNA]</scope>
    <source>
        <strain evidence="9 10">DSM 29923</strain>
    </source>
</reference>
<keyword evidence="10" id="KW-1185">Reference proteome</keyword>
<keyword evidence="6" id="KW-0732">Signal</keyword>